<protein>
    <submittedName>
        <fullName evidence="3">Peptidase S1 domain-containing protein</fullName>
    </submittedName>
</protein>
<evidence type="ECO:0000313" key="3">
    <source>
        <dbReference type="WBParaSite" id="ECPE_0001489301-mRNA-1"/>
    </source>
</evidence>
<organism evidence="3">
    <name type="scientific">Echinostoma caproni</name>
    <dbReference type="NCBI Taxonomy" id="27848"/>
    <lineage>
        <taxon>Eukaryota</taxon>
        <taxon>Metazoa</taxon>
        <taxon>Spiralia</taxon>
        <taxon>Lophotrochozoa</taxon>
        <taxon>Platyhelminthes</taxon>
        <taxon>Trematoda</taxon>
        <taxon>Digenea</taxon>
        <taxon>Plagiorchiida</taxon>
        <taxon>Echinostomata</taxon>
        <taxon>Echinostomatoidea</taxon>
        <taxon>Echinostomatidae</taxon>
        <taxon>Echinostoma</taxon>
    </lineage>
</organism>
<dbReference type="WBParaSite" id="ECPE_0001489301-mRNA-1">
    <property type="protein sequence ID" value="ECPE_0001489301-mRNA-1"/>
    <property type="gene ID" value="ECPE_0001489301"/>
</dbReference>
<gene>
    <name evidence="1" type="ORF">ECPE_LOCUS14853</name>
</gene>
<dbReference type="EMBL" id="UZAN01058746">
    <property type="protein sequence ID" value="VDP92125.1"/>
    <property type="molecule type" value="Genomic_DNA"/>
</dbReference>
<reference evidence="3" key="1">
    <citation type="submission" date="2016-06" db="UniProtKB">
        <authorList>
            <consortium name="WormBaseParasite"/>
        </authorList>
    </citation>
    <scope>IDENTIFICATION</scope>
</reference>
<proteinExistence type="predicted"/>
<dbReference type="Proteomes" id="UP000272942">
    <property type="component" value="Unassembled WGS sequence"/>
</dbReference>
<evidence type="ECO:0000313" key="2">
    <source>
        <dbReference type="Proteomes" id="UP000272942"/>
    </source>
</evidence>
<reference evidence="1 2" key="2">
    <citation type="submission" date="2018-11" db="EMBL/GenBank/DDBJ databases">
        <authorList>
            <consortium name="Pathogen Informatics"/>
        </authorList>
    </citation>
    <scope>NUCLEOTIDE SEQUENCE [LARGE SCALE GENOMIC DNA]</scope>
    <source>
        <strain evidence="1 2">Egypt</strain>
    </source>
</reference>
<keyword evidence="2" id="KW-1185">Reference proteome</keyword>
<dbReference type="AlphaFoldDB" id="A0A183B6L8"/>
<name>A0A183B6L8_9TREM</name>
<evidence type="ECO:0000313" key="1">
    <source>
        <dbReference type="EMBL" id="VDP92125.1"/>
    </source>
</evidence>
<accession>A0A183B6L8</accession>
<sequence>MHGKDVEARVRTDGANITEAQSMQGAVHLSPCAFQHAPGAVVGWIVTGFYVPPLTHLRFFVNDSQLVGNKRAEARPYIANTVKIYGGISQIPGRLLCRRNRGCKVAPGRLLWDYLAAR</sequence>